<dbReference type="InterPro" id="IPR039753">
    <property type="entry name" value="RG7MT1"/>
</dbReference>
<keyword evidence="16" id="KW-1185">Reference proteome</keyword>
<evidence type="ECO:0000256" key="12">
    <source>
        <dbReference type="PIRSR" id="PIRSR028762-2"/>
    </source>
</evidence>
<dbReference type="CDD" id="cd02440">
    <property type="entry name" value="AdoMet_MTases"/>
    <property type="match status" value="1"/>
</dbReference>
<dbReference type="InterPro" id="IPR004971">
    <property type="entry name" value="mRNA_G-N7_MeTrfase_dom"/>
</dbReference>
<evidence type="ECO:0000259" key="14">
    <source>
        <dbReference type="PROSITE" id="PS51562"/>
    </source>
</evidence>
<keyword evidence="2 10" id="KW-0489">Methyltransferase</keyword>
<name>A0A1W0X6S1_HYPEX</name>
<proteinExistence type="inferred from homology"/>
<dbReference type="EC" id="2.1.1.56" evidence="10"/>
<dbReference type="PANTHER" id="PTHR12189:SF2">
    <property type="entry name" value="MRNA CAP GUANINE-N7 METHYLTRANSFERASE"/>
    <property type="match status" value="1"/>
</dbReference>
<dbReference type="OrthoDB" id="10248867at2759"/>
<dbReference type="Pfam" id="PF03291">
    <property type="entry name" value="mRNA_G-N7_MeTrfase"/>
    <property type="match status" value="1"/>
</dbReference>
<feature type="region of interest" description="Disordered" evidence="13">
    <location>
        <begin position="333"/>
        <end position="391"/>
    </location>
</feature>
<evidence type="ECO:0000256" key="8">
    <source>
        <dbReference type="ARBA" id="ARBA00023242"/>
    </source>
</evidence>
<dbReference type="GO" id="GO:0005634">
    <property type="term" value="C:nucleus"/>
    <property type="evidence" value="ECO:0007669"/>
    <property type="project" value="UniProtKB-SubCell"/>
</dbReference>
<feature type="binding site" evidence="11">
    <location>
        <position position="145"/>
    </location>
    <ligand>
        <name>S-adenosyl-L-methionine</name>
        <dbReference type="ChEBI" id="CHEBI:59789"/>
    </ligand>
</feature>
<protein>
    <recommendedName>
        <fullName evidence="10">mRNA cap guanine-N(7) methyltransferase</fullName>
        <ecNumber evidence="10">2.1.1.56</ecNumber>
    </recommendedName>
    <alternativeName>
        <fullName evidence="10">mRNA (guanine-N(7))-methyltransferase</fullName>
    </alternativeName>
    <alternativeName>
        <fullName evidence="10">mRNA cap methyltransferase</fullName>
    </alternativeName>
</protein>
<feature type="site" description="mRNA cap binding" evidence="12">
    <location>
        <position position="226"/>
    </location>
</feature>
<feature type="binding site" evidence="11">
    <location>
        <position position="62"/>
    </location>
    <ligand>
        <name>S-adenosyl-L-methionine</name>
        <dbReference type="ChEBI" id="CHEBI:59789"/>
    </ligand>
</feature>
<dbReference type="Gene3D" id="3.40.50.150">
    <property type="entry name" value="Vaccinia Virus protein VP39"/>
    <property type="match status" value="1"/>
</dbReference>
<evidence type="ECO:0000313" key="15">
    <source>
        <dbReference type="EMBL" id="OQV23193.1"/>
    </source>
</evidence>
<feature type="site" description="mRNA cap binding" evidence="12">
    <location>
        <position position="71"/>
    </location>
</feature>
<evidence type="ECO:0000256" key="4">
    <source>
        <dbReference type="ARBA" id="ARBA00022679"/>
    </source>
</evidence>
<keyword evidence="5 10" id="KW-0949">S-adenosyl-L-methionine</keyword>
<feature type="binding site" evidence="11">
    <location>
        <position position="35"/>
    </location>
    <ligand>
        <name>S-adenosyl-L-methionine</name>
        <dbReference type="ChEBI" id="CHEBI:59789"/>
    </ligand>
</feature>
<evidence type="ECO:0000256" key="9">
    <source>
        <dbReference type="ARBA" id="ARBA00044712"/>
    </source>
</evidence>
<evidence type="ECO:0000256" key="3">
    <source>
        <dbReference type="ARBA" id="ARBA00022664"/>
    </source>
</evidence>
<dbReference type="GO" id="GO:0004482">
    <property type="term" value="F:mRNA 5'-cap (guanine-N7-)-methyltransferase activity"/>
    <property type="evidence" value="ECO:0007669"/>
    <property type="project" value="UniProtKB-EC"/>
</dbReference>
<organism evidence="15 16">
    <name type="scientific">Hypsibius exemplaris</name>
    <name type="common">Freshwater tardigrade</name>
    <dbReference type="NCBI Taxonomy" id="2072580"/>
    <lineage>
        <taxon>Eukaryota</taxon>
        <taxon>Metazoa</taxon>
        <taxon>Ecdysozoa</taxon>
        <taxon>Tardigrada</taxon>
        <taxon>Eutardigrada</taxon>
        <taxon>Parachela</taxon>
        <taxon>Hypsibioidea</taxon>
        <taxon>Hypsibiidae</taxon>
        <taxon>Hypsibius</taxon>
    </lineage>
</organism>
<dbReference type="GO" id="GO:0003723">
    <property type="term" value="F:RNA binding"/>
    <property type="evidence" value="ECO:0007669"/>
    <property type="project" value="UniProtKB-KW"/>
</dbReference>
<dbReference type="InterPro" id="IPR016899">
    <property type="entry name" value="mRNA_G-N7_MeTrfase_euk"/>
</dbReference>
<feature type="binding site" evidence="11">
    <location>
        <position position="140"/>
    </location>
    <ligand>
        <name>S-adenosyl-L-methionine</name>
        <dbReference type="ChEBI" id="CHEBI:59789"/>
    </ligand>
</feature>
<evidence type="ECO:0000256" key="5">
    <source>
        <dbReference type="ARBA" id="ARBA00022691"/>
    </source>
</evidence>
<feature type="binding site" evidence="11">
    <location>
        <position position="117"/>
    </location>
    <ligand>
        <name>S-adenosyl-L-methionine</name>
        <dbReference type="ChEBI" id="CHEBI:59789"/>
    </ligand>
</feature>
<evidence type="ECO:0000256" key="6">
    <source>
        <dbReference type="ARBA" id="ARBA00022884"/>
    </source>
</evidence>
<keyword evidence="4 10" id="KW-0808">Transferase</keyword>
<comment type="caution">
    <text evidence="15">The sequence shown here is derived from an EMBL/GenBank/DDBJ whole genome shotgun (WGS) entry which is preliminary data.</text>
</comment>
<dbReference type="EMBL" id="MTYJ01000013">
    <property type="protein sequence ID" value="OQV23193.1"/>
    <property type="molecule type" value="Genomic_DNA"/>
</dbReference>
<feature type="compositionally biased region" description="Basic and acidic residues" evidence="13">
    <location>
        <begin position="341"/>
        <end position="366"/>
    </location>
</feature>
<keyword evidence="6 10" id="KW-0694">RNA-binding</keyword>
<evidence type="ECO:0000256" key="7">
    <source>
        <dbReference type="ARBA" id="ARBA00023042"/>
    </source>
</evidence>
<keyword evidence="8 10" id="KW-0539">Nucleus</keyword>
<sequence>MSIIAEHYNNLAQLGNEQRRESPIFYLRAFNNWVKSVSIGEALNVIRNEQRRDVRLRALDLCCGKGGDMKKWAAGRLDKVVFADIAEVSVRQAEERYQEMTRRSRARIFRAEFVHADCAAVDLGEKFSDPQQMFDIVSCQFSFHYSFESYERAERMLKNACDRLAPGGIFIGTIPDAHEIMRRLQASDSLKFGNDIYSVTFDTKEQQPLFGAKYHFFLQEHVDCPEFLVHFGVLMDMAEKLDMDVLYRSTFNEFFDEHSANPTHLQLLERMNGLETYPSDSLVGSIEDHQYDYAQEVIDHKLPRSKGAPRVGTLSTPEWEMASMYSVFAFQKKKGPSSLPDDAHADRRSNEQDGNYRGRDSVRSNEQRQQPPPPASPDTSMRRDTKRSRRD</sequence>
<feature type="site" description="mRNA cap binding" evidence="12">
    <location>
        <position position="325"/>
    </location>
</feature>
<comment type="similarity">
    <text evidence="10">Belongs to the class I-like SAM-binding methyltransferase superfamily. mRNA cap 0 methyltransferase family.</text>
</comment>
<evidence type="ECO:0000256" key="11">
    <source>
        <dbReference type="PIRSR" id="PIRSR028762-1"/>
    </source>
</evidence>
<keyword evidence="7 10" id="KW-0506">mRNA capping</keyword>
<dbReference type="PROSITE" id="PS51562">
    <property type="entry name" value="RNA_CAP0_MT"/>
    <property type="match status" value="1"/>
</dbReference>
<dbReference type="SUPFAM" id="SSF53335">
    <property type="entry name" value="S-adenosyl-L-methionine-dependent methyltransferases"/>
    <property type="match status" value="1"/>
</dbReference>
<feature type="binding site" evidence="11">
    <location>
        <position position="84"/>
    </location>
    <ligand>
        <name>S-adenosyl-L-methionine</name>
        <dbReference type="ChEBI" id="CHEBI:59789"/>
    </ligand>
</feature>
<evidence type="ECO:0000256" key="13">
    <source>
        <dbReference type="SAM" id="MobiDB-lite"/>
    </source>
</evidence>
<feature type="domain" description="MRNA cap 0 methyltransferase" evidence="14">
    <location>
        <begin position="22"/>
        <end position="333"/>
    </location>
</feature>
<comment type="subcellular location">
    <subcellularLocation>
        <location evidence="1 10">Nucleus</location>
    </subcellularLocation>
</comment>
<gene>
    <name evidence="15" type="ORF">BV898_02926</name>
</gene>
<dbReference type="InterPro" id="IPR029063">
    <property type="entry name" value="SAM-dependent_MTases_sf"/>
</dbReference>
<comment type="catalytic activity">
    <reaction evidence="9">
        <text>a 5'-end (5'-triphosphoguanosine)-ribonucleoside in mRNA + S-adenosyl-L-methionine = a 5'-end (N(7)-methyl 5'-triphosphoguanosine)-ribonucleoside in mRNA + S-adenosyl-L-homocysteine</text>
        <dbReference type="Rhea" id="RHEA:67008"/>
        <dbReference type="Rhea" id="RHEA-COMP:17166"/>
        <dbReference type="Rhea" id="RHEA-COMP:17167"/>
        <dbReference type="ChEBI" id="CHEBI:57856"/>
        <dbReference type="ChEBI" id="CHEBI:59789"/>
        <dbReference type="ChEBI" id="CHEBI:156461"/>
        <dbReference type="ChEBI" id="CHEBI:167617"/>
        <dbReference type="EC" id="2.1.1.56"/>
    </reaction>
</comment>
<reference evidence="16" key="1">
    <citation type="submission" date="2017-01" db="EMBL/GenBank/DDBJ databases">
        <title>Comparative genomics of anhydrobiosis in the tardigrade Hypsibius dujardini.</title>
        <authorList>
            <person name="Yoshida Y."/>
            <person name="Koutsovoulos G."/>
            <person name="Laetsch D."/>
            <person name="Stevens L."/>
            <person name="Kumar S."/>
            <person name="Horikawa D."/>
            <person name="Ishino K."/>
            <person name="Komine S."/>
            <person name="Tomita M."/>
            <person name="Blaxter M."/>
            <person name="Arakawa K."/>
        </authorList>
    </citation>
    <scope>NUCLEOTIDE SEQUENCE [LARGE SCALE GENOMIC DNA]</scope>
    <source>
        <strain evidence="16">Z151</strain>
    </source>
</reference>
<accession>A0A1W0X6S1</accession>
<dbReference type="PANTHER" id="PTHR12189">
    <property type="entry name" value="MRNA GUANINE-7- METHYLTRANSFERASE"/>
    <property type="match status" value="1"/>
</dbReference>
<evidence type="ECO:0000313" key="16">
    <source>
        <dbReference type="Proteomes" id="UP000192578"/>
    </source>
</evidence>
<feature type="site" description="mRNA cap binding" evidence="12">
    <location>
        <position position="65"/>
    </location>
</feature>
<dbReference type="Proteomes" id="UP000192578">
    <property type="component" value="Unassembled WGS sequence"/>
</dbReference>
<keyword evidence="3 10" id="KW-0507">mRNA processing</keyword>
<feature type="binding site" evidence="12">
    <location>
        <begin position="31"/>
        <end position="32"/>
    </location>
    <ligand>
        <name>mRNA</name>
        <dbReference type="ChEBI" id="CHEBI:33699"/>
    </ligand>
</feature>
<evidence type="ECO:0000256" key="1">
    <source>
        <dbReference type="ARBA" id="ARBA00004123"/>
    </source>
</evidence>
<dbReference type="AlphaFoldDB" id="A0A1W0X6S1"/>
<feature type="site" description="mRNA cap binding" evidence="12">
    <location>
        <position position="144"/>
    </location>
</feature>
<dbReference type="PIRSF" id="PIRSF028762">
    <property type="entry name" value="ABD1"/>
    <property type="match status" value="1"/>
</dbReference>
<feature type="site" description="mRNA cap binding" evidence="12">
    <location>
        <position position="96"/>
    </location>
</feature>
<evidence type="ECO:0000256" key="2">
    <source>
        <dbReference type="ARBA" id="ARBA00022603"/>
    </source>
</evidence>
<evidence type="ECO:0000256" key="10">
    <source>
        <dbReference type="PIRNR" id="PIRNR028762"/>
    </source>
</evidence>